<evidence type="ECO:0000313" key="10">
    <source>
        <dbReference type="EMBL" id="GAA4892008.1"/>
    </source>
</evidence>
<dbReference type="SUPFAM" id="SSF54292">
    <property type="entry name" value="2Fe-2S ferredoxin-like"/>
    <property type="match status" value="1"/>
</dbReference>
<dbReference type="PROSITE" id="PS51085">
    <property type="entry name" value="2FE2S_FER_2"/>
    <property type="match status" value="1"/>
</dbReference>
<sequence length="193" mass="21729">MKNFNYLFCLATFLLLFGCGEETNTNLTFADIEQKYAFAQPLSSISKENIIFRFGSIENYDSYLKTIPKFNDVNFKKSSISSKQLATFLVTYGFYYEGGSSYSQFDCKDDTYILDAAEESGIDLPYSCRAGACSTCVARLNEGEVDQADQSFLSDDCVESGYVALCVAYPMSDIDITTHYEEAMNCNFIKFKN</sequence>
<dbReference type="EMBL" id="BAABJH010000001">
    <property type="protein sequence ID" value="GAA4892008.1"/>
    <property type="molecule type" value="Genomic_DNA"/>
</dbReference>
<gene>
    <name evidence="10" type="ORF">GCM10023311_15540</name>
</gene>
<reference evidence="11" key="1">
    <citation type="journal article" date="2019" name="Int. J. Syst. Evol. Microbiol.">
        <title>The Global Catalogue of Microorganisms (GCM) 10K type strain sequencing project: providing services to taxonomists for standard genome sequencing and annotation.</title>
        <authorList>
            <consortium name="The Broad Institute Genomics Platform"/>
            <consortium name="The Broad Institute Genome Sequencing Center for Infectious Disease"/>
            <person name="Wu L."/>
            <person name="Ma J."/>
        </authorList>
    </citation>
    <scope>NUCLEOTIDE SEQUENCE [LARGE SCALE GENOMIC DNA]</scope>
    <source>
        <strain evidence="11">JCM 18274</strain>
    </source>
</reference>
<dbReference type="Proteomes" id="UP001500433">
    <property type="component" value="Unassembled WGS sequence"/>
</dbReference>
<dbReference type="Pfam" id="PF00111">
    <property type="entry name" value="Fer2"/>
    <property type="match status" value="1"/>
</dbReference>
<dbReference type="InterPro" id="IPR036010">
    <property type="entry name" value="2Fe-2S_ferredoxin-like_sf"/>
</dbReference>
<name>A0ABP9F1X7_9FLAO</name>
<keyword evidence="4" id="KW-0479">Metal-binding</keyword>
<dbReference type="PROSITE" id="PS00197">
    <property type="entry name" value="2FE2S_FER_1"/>
    <property type="match status" value="1"/>
</dbReference>
<dbReference type="PROSITE" id="PS51257">
    <property type="entry name" value="PROKAR_LIPOPROTEIN"/>
    <property type="match status" value="1"/>
</dbReference>
<dbReference type="PANTHER" id="PTHR43112">
    <property type="entry name" value="FERREDOXIN"/>
    <property type="match status" value="1"/>
</dbReference>
<protein>
    <recommendedName>
        <fullName evidence="9">2Fe-2S ferredoxin-type domain-containing protein</fullName>
    </recommendedName>
</protein>
<evidence type="ECO:0000259" key="9">
    <source>
        <dbReference type="PROSITE" id="PS51085"/>
    </source>
</evidence>
<dbReference type="CDD" id="cd00207">
    <property type="entry name" value="fer2"/>
    <property type="match status" value="1"/>
</dbReference>
<dbReference type="InterPro" id="IPR012675">
    <property type="entry name" value="Beta-grasp_dom_sf"/>
</dbReference>
<keyword evidence="2" id="KW-0813">Transport</keyword>
<keyword evidence="6" id="KW-0408">Iron</keyword>
<evidence type="ECO:0000256" key="2">
    <source>
        <dbReference type="ARBA" id="ARBA00022448"/>
    </source>
</evidence>
<evidence type="ECO:0000256" key="1">
    <source>
        <dbReference type="ARBA" id="ARBA00007874"/>
    </source>
</evidence>
<dbReference type="InterPro" id="IPR006058">
    <property type="entry name" value="2Fe2S_fd_BS"/>
</dbReference>
<keyword evidence="11" id="KW-1185">Reference proteome</keyword>
<feature type="domain" description="2Fe-2S ferredoxin-type" evidence="9">
    <location>
        <begin position="90"/>
        <end position="182"/>
    </location>
</feature>
<evidence type="ECO:0000256" key="8">
    <source>
        <dbReference type="ARBA" id="ARBA00034078"/>
    </source>
</evidence>
<organism evidence="10 11">
    <name type="scientific">Flaviramulus aquimarinus</name>
    <dbReference type="NCBI Taxonomy" id="1170456"/>
    <lineage>
        <taxon>Bacteria</taxon>
        <taxon>Pseudomonadati</taxon>
        <taxon>Bacteroidota</taxon>
        <taxon>Flavobacteriia</taxon>
        <taxon>Flavobacteriales</taxon>
        <taxon>Flavobacteriaceae</taxon>
        <taxon>Flaviramulus</taxon>
    </lineage>
</organism>
<proteinExistence type="inferred from homology"/>
<evidence type="ECO:0000313" key="11">
    <source>
        <dbReference type="Proteomes" id="UP001500433"/>
    </source>
</evidence>
<evidence type="ECO:0000256" key="4">
    <source>
        <dbReference type="ARBA" id="ARBA00022723"/>
    </source>
</evidence>
<comment type="caution">
    <text evidence="10">The sequence shown here is derived from an EMBL/GenBank/DDBJ whole genome shotgun (WGS) entry which is preliminary data.</text>
</comment>
<keyword evidence="5" id="KW-0249">Electron transport</keyword>
<comment type="cofactor">
    <cofactor evidence="8">
        <name>[2Fe-2S] cluster</name>
        <dbReference type="ChEBI" id="CHEBI:190135"/>
    </cofactor>
</comment>
<evidence type="ECO:0000256" key="6">
    <source>
        <dbReference type="ARBA" id="ARBA00023004"/>
    </source>
</evidence>
<dbReference type="InterPro" id="IPR001041">
    <property type="entry name" value="2Fe-2S_ferredoxin-type"/>
</dbReference>
<dbReference type="PANTHER" id="PTHR43112:SF3">
    <property type="entry name" value="FERREDOXIN-2, CHLOROPLASTIC"/>
    <property type="match status" value="1"/>
</dbReference>
<accession>A0ABP9F1X7</accession>
<dbReference type="RefSeq" id="WP_345273553.1">
    <property type="nucleotide sequence ID" value="NZ_BAABJH010000001.1"/>
</dbReference>
<dbReference type="NCBIfam" id="TIGR02008">
    <property type="entry name" value="fdx_plant"/>
    <property type="match status" value="1"/>
</dbReference>
<evidence type="ECO:0000256" key="3">
    <source>
        <dbReference type="ARBA" id="ARBA00022714"/>
    </source>
</evidence>
<evidence type="ECO:0000256" key="7">
    <source>
        <dbReference type="ARBA" id="ARBA00023014"/>
    </source>
</evidence>
<evidence type="ECO:0000256" key="5">
    <source>
        <dbReference type="ARBA" id="ARBA00022982"/>
    </source>
</evidence>
<keyword evidence="7" id="KW-0411">Iron-sulfur</keyword>
<dbReference type="InterPro" id="IPR010241">
    <property type="entry name" value="Fd_pln"/>
</dbReference>
<comment type="similarity">
    <text evidence="1">Belongs to the 2Fe2S plant-type ferredoxin family.</text>
</comment>
<keyword evidence="3" id="KW-0001">2Fe-2S</keyword>
<dbReference type="Gene3D" id="3.10.20.30">
    <property type="match status" value="1"/>
</dbReference>